<keyword evidence="6" id="KW-1133">Transmembrane helix</keyword>
<evidence type="ECO:0000256" key="4">
    <source>
        <dbReference type="ARBA" id="ARBA00023157"/>
    </source>
</evidence>
<dbReference type="InterPro" id="IPR050553">
    <property type="entry name" value="Thioredoxin_ResA/DsbE_sf"/>
</dbReference>
<accession>A0A0R0ARH9</accession>
<dbReference type="EMBL" id="LLXS01000017">
    <property type="protein sequence ID" value="KRG42723.1"/>
    <property type="molecule type" value="Genomic_DNA"/>
</dbReference>
<reference evidence="8 9" key="1">
    <citation type="submission" date="2015-10" db="EMBL/GenBank/DDBJ databases">
        <title>Genome sequencing and analysis of members of genus Stenotrophomonas.</title>
        <authorList>
            <person name="Patil P.P."/>
            <person name="Midha S."/>
            <person name="Patil P.B."/>
        </authorList>
    </citation>
    <scope>NUCLEOTIDE SEQUENCE [LARGE SCALE GENOMIC DNA]</scope>
    <source>
        <strain evidence="8 9">JCM 9942</strain>
    </source>
</reference>
<name>A0A0R0ARH9_9GAMM</name>
<dbReference type="PANTHER" id="PTHR42852">
    <property type="entry name" value="THIOL:DISULFIDE INTERCHANGE PROTEIN DSBE"/>
    <property type="match status" value="1"/>
</dbReference>
<keyword evidence="4" id="KW-1015">Disulfide bond</keyword>
<evidence type="ECO:0000256" key="6">
    <source>
        <dbReference type="SAM" id="Phobius"/>
    </source>
</evidence>
<evidence type="ECO:0000256" key="2">
    <source>
        <dbReference type="ARBA" id="ARBA00007758"/>
    </source>
</evidence>
<dbReference type="InterPro" id="IPR017937">
    <property type="entry name" value="Thioredoxin_CS"/>
</dbReference>
<dbReference type="InterPro" id="IPR013740">
    <property type="entry name" value="Redoxin"/>
</dbReference>
<dbReference type="GO" id="GO:0015036">
    <property type="term" value="F:disulfide oxidoreductase activity"/>
    <property type="evidence" value="ECO:0007669"/>
    <property type="project" value="InterPro"/>
</dbReference>
<dbReference type="InterPro" id="IPR036249">
    <property type="entry name" value="Thioredoxin-like_sf"/>
</dbReference>
<dbReference type="Proteomes" id="UP000050836">
    <property type="component" value="Unassembled WGS sequence"/>
</dbReference>
<dbReference type="PANTHER" id="PTHR42852:SF6">
    <property type="entry name" value="THIOL:DISULFIDE INTERCHANGE PROTEIN DSBE"/>
    <property type="match status" value="1"/>
</dbReference>
<protein>
    <submittedName>
        <fullName evidence="8">Thiol:disulfide interchange protein</fullName>
    </submittedName>
</protein>
<dbReference type="RefSeq" id="WP_054660253.1">
    <property type="nucleotide sequence ID" value="NZ_BAZI01000334.1"/>
</dbReference>
<feature type="domain" description="Thioredoxin" evidence="7">
    <location>
        <begin position="52"/>
        <end position="191"/>
    </location>
</feature>
<dbReference type="InterPro" id="IPR004799">
    <property type="entry name" value="Periplasmic_diS_OxRdtase_DsbE"/>
</dbReference>
<comment type="similarity">
    <text evidence="2">Belongs to the thioredoxin family. DsbE subfamily.</text>
</comment>
<evidence type="ECO:0000256" key="3">
    <source>
        <dbReference type="ARBA" id="ARBA00022748"/>
    </source>
</evidence>
<dbReference type="OrthoDB" id="9799347at2"/>
<keyword evidence="6" id="KW-0472">Membrane</keyword>
<dbReference type="CDD" id="cd03010">
    <property type="entry name" value="TlpA_like_DsbE"/>
    <property type="match status" value="1"/>
</dbReference>
<dbReference type="GO" id="GO:0030288">
    <property type="term" value="C:outer membrane-bounded periplasmic space"/>
    <property type="evidence" value="ECO:0007669"/>
    <property type="project" value="InterPro"/>
</dbReference>
<keyword evidence="6" id="KW-0812">Transmembrane</keyword>
<keyword evidence="5" id="KW-0676">Redox-active center</keyword>
<dbReference type="SUPFAM" id="SSF52833">
    <property type="entry name" value="Thioredoxin-like"/>
    <property type="match status" value="1"/>
</dbReference>
<dbReference type="PROSITE" id="PS51352">
    <property type="entry name" value="THIOREDOXIN_2"/>
    <property type="match status" value="1"/>
</dbReference>
<keyword evidence="3" id="KW-0201">Cytochrome c-type biogenesis</keyword>
<proteinExistence type="inferred from homology"/>
<evidence type="ECO:0000259" key="7">
    <source>
        <dbReference type="PROSITE" id="PS51352"/>
    </source>
</evidence>
<evidence type="ECO:0000313" key="9">
    <source>
        <dbReference type="Proteomes" id="UP000050836"/>
    </source>
</evidence>
<evidence type="ECO:0000313" key="8">
    <source>
        <dbReference type="EMBL" id="KRG42723.1"/>
    </source>
</evidence>
<organism evidence="8 9">
    <name type="scientific">Stenotrophomonas pictorum JCM 9942</name>
    <dbReference type="NCBI Taxonomy" id="1236960"/>
    <lineage>
        <taxon>Bacteria</taxon>
        <taxon>Pseudomonadati</taxon>
        <taxon>Pseudomonadota</taxon>
        <taxon>Gammaproteobacteria</taxon>
        <taxon>Lysobacterales</taxon>
        <taxon>Lysobacteraceae</taxon>
        <taxon>Stenotrophomonas</taxon>
    </lineage>
</organism>
<dbReference type="NCBIfam" id="TIGR00385">
    <property type="entry name" value="dsbE"/>
    <property type="match status" value="1"/>
</dbReference>
<dbReference type="GO" id="GO:0017004">
    <property type="term" value="P:cytochrome complex assembly"/>
    <property type="evidence" value="ECO:0007669"/>
    <property type="project" value="UniProtKB-KW"/>
</dbReference>
<evidence type="ECO:0000256" key="5">
    <source>
        <dbReference type="ARBA" id="ARBA00023284"/>
    </source>
</evidence>
<feature type="transmembrane region" description="Helical" evidence="6">
    <location>
        <begin position="20"/>
        <end position="38"/>
    </location>
</feature>
<dbReference type="GO" id="GO:0005886">
    <property type="term" value="C:plasma membrane"/>
    <property type="evidence" value="ECO:0007669"/>
    <property type="project" value="UniProtKB-SubCell"/>
</dbReference>
<dbReference type="Pfam" id="PF08534">
    <property type="entry name" value="Redoxin"/>
    <property type="match status" value="1"/>
</dbReference>
<dbReference type="InterPro" id="IPR013766">
    <property type="entry name" value="Thioredoxin_domain"/>
</dbReference>
<dbReference type="Gene3D" id="3.40.30.10">
    <property type="entry name" value="Glutaredoxin"/>
    <property type="match status" value="1"/>
</dbReference>
<keyword evidence="9" id="KW-1185">Reference proteome</keyword>
<dbReference type="AlphaFoldDB" id="A0A0R0ARH9"/>
<comment type="caution">
    <text evidence="8">The sequence shown here is derived from an EMBL/GenBank/DDBJ whole genome shotgun (WGS) entry which is preliminary data.</text>
</comment>
<dbReference type="PROSITE" id="PS00194">
    <property type="entry name" value="THIOREDOXIN_1"/>
    <property type="match status" value="1"/>
</dbReference>
<sequence>MSNPSPQPPVRPQRLPPVAIVLGVLFFIGLMGLMLYGVSRSGNPDRDSLPSALQDKPAPEFSLPVLHDPSVLIGSQDLRGAPYLLNVWGSWCPACRDEHPVLTRFAETKRLRMVGYNWKDEPAEALRWLEQLGNPYMVVLADQDGRTALDWGIAAAPETFLVDGSGIVRWKYSGAITQHVLDTQLIPALEKVEAAAGNPGTLPATSSAR</sequence>
<gene>
    <name evidence="8" type="ORF">ARC78_08510</name>
</gene>
<comment type="subcellular location">
    <subcellularLocation>
        <location evidence="1">Cell inner membrane</location>
        <topology evidence="1">Single-pass membrane protein</topology>
        <orientation evidence="1">Periplasmic side</orientation>
    </subcellularLocation>
</comment>
<evidence type="ECO:0000256" key="1">
    <source>
        <dbReference type="ARBA" id="ARBA00004383"/>
    </source>
</evidence>